<dbReference type="PANTHER" id="PTHR44167:SF24">
    <property type="entry name" value="SERINE_THREONINE-PROTEIN KINASE CHK2"/>
    <property type="match status" value="1"/>
</dbReference>
<keyword evidence="1" id="KW-0175">Coiled coil</keyword>
<dbReference type="InterPro" id="IPR011009">
    <property type="entry name" value="Kinase-like_dom_sf"/>
</dbReference>
<feature type="coiled-coil region" evidence="1">
    <location>
        <begin position="621"/>
        <end position="648"/>
    </location>
</feature>
<dbReference type="InterPro" id="IPR027484">
    <property type="entry name" value="PInositol-4-P-5-kinase_N"/>
</dbReference>
<dbReference type="GO" id="GO:0005737">
    <property type="term" value="C:cytoplasm"/>
    <property type="evidence" value="ECO:0007669"/>
    <property type="project" value="TreeGrafter"/>
</dbReference>
<keyword evidence="3" id="KW-1185">Reference proteome</keyword>
<dbReference type="Gene3D" id="1.10.510.10">
    <property type="entry name" value="Transferase(Phosphotransferase) domain 1"/>
    <property type="match status" value="1"/>
</dbReference>
<reference evidence="4" key="1">
    <citation type="submission" date="2022-11" db="UniProtKB">
        <authorList>
            <consortium name="WormBaseParasite"/>
        </authorList>
    </citation>
    <scope>IDENTIFICATION</scope>
</reference>
<dbReference type="Gene3D" id="3.30.800.10">
    <property type="entry name" value="Phosphatidylinositol Phosphate Kinase II Beta"/>
    <property type="match status" value="1"/>
</dbReference>
<dbReference type="WBParaSite" id="Gr19_v10_g5640.t5">
    <property type="protein sequence ID" value="Gr19_v10_g5640.t5"/>
    <property type="gene ID" value="Gr19_v10_g5640"/>
</dbReference>
<dbReference type="SUPFAM" id="SSF56112">
    <property type="entry name" value="Protein kinase-like (PK-like)"/>
    <property type="match status" value="1"/>
</dbReference>
<dbReference type="InterPro" id="IPR029052">
    <property type="entry name" value="Metallo-depent_PP-like"/>
</dbReference>
<proteinExistence type="predicted"/>
<dbReference type="PANTHER" id="PTHR44167">
    <property type="entry name" value="OVARIAN-SPECIFIC SERINE/THREONINE-PROTEIN KINASE LOK-RELATED"/>
    <property type="match status" value="1"/>
</dbReference>
<accession>A0A914HXS2</accession>
<dbReference type="SMART" id="SM00220">
    <property type="entry name" value="S_TKc"/>
    <property type="match status" value="1"/>
</dbReference>
<organism evidence="3 4">
    <name type="scientific">Globodera rostochiensis</name>
    <name type="common">Golden nematode worm</name>
    <name type="synonym">Heterodera rostochiensis</name>
    <dbReference type="NCBI Taxonomy" id="31243"/>
    <lineage>
        <taxon>Eukaryota</taxon>
        <taxon>Metazoa</taxon>
        <taxon>Ecdysozoa</taxon>
        <taxon>Nematoda</taxon>
        <taxon>Chromadorea</taxon>
        <taxon>Rhabditida</taxon>
        <taxon>Tylenchina</taxon>
        <taxon>Tylenchomorpha</taxon>
        <taxon>Tylenchoidea</taxon>
        <taxon>Heteroderidae</taxon>
        <taxon>Heteroderinae</taxon>
        <taxon>Globodera</taxon>
    </lineage>
</organism>
<dbReference type="Pfam" id="PF00069">
    <property type="entry name" value="Pkinase"/>
    <property type="match status" value="1"/>
</dbReference>
<evidence type="ECO:0000313" key="4">
    <source>
        <dbReference type="WBParaSite" id="Gr19_v10_g5640.t5"/>
    </source>
</evidence>
<dbReference type="GO" id="GO:0044773">
    <property type="term" value="P:mitotic DNA damage checkpoint signaling"/>
    <property type="evidence" value="ECO:0007669"/>
    <property type="project" value="TreeGrafter"/>
</dbReference>
<dbReference type="Proteomes" id="UP000887572">
    <property type="component" value="Unplaced"/>
</dbReference>
<protein>
    <submittedName>
        <fullName evidence="4">Protein kinase domain-containing protein</fullName>
    </submittedName>
</protein>
<dbReference type="GO" id="GO:0005634">
    <property type="term" value="C:nucleus"/>
    <property type="evidence" value="ECO:0007669"/>
    <property type="project" value="TreeGrafter"/>
</dbReference>
<dbReference type="PROSITE" id="PS50011">
    <property type="entry name" value="PROTEIN_KINASE_DOM"/>
    <property type="match status" value="1"/>
</dbReference>
<evidence type="ECO:0000259" key="2">
    <source>
        <dbReference type="PROSITE" id="PS50011"/>
    </source>
</evidence>
<sequence length="925" mass="106479">MAGANGQIHIGYIGKRPDKCVAIKLMDIENYEMKKIFENSILIMNKIQKKLPSKKRQHIIKLIDYGIAKRKIRETNQIEYGALIMELGTQTFGEKIYTQRTDFQSDQSFIKVIKELVLPLSELHQVAMHLDYKPENLVYVEEKNSKVLKVIDFDGTHLLPQLKGKKGMLANAVTENLKILTGTDRYNPPEFYAERFNKRLSTKTDIWAVGMMLYETLFLQNKYKFYEEMESDAKKFYKLLYYVNQIHRGFSLTKDYTKYIHHPINYSTEWLTEFNVKMLFWIFGIWKDFPRTGVLLTNLLNVVPEMRMSAKGILDFLDGECCPYELYGERSQQIQKCASVIQPTILQLPSRFIKMMILSPWSHLLALPVIRICAELSNIQSVGVSGSLAFLNRKQSQLLRRFKHRHAPDCMLVCRTSKVIDLHDTMQHIGAKIFLIKCAHATCIELIAVLQLSSRLNVKDYGCPVEDNVLRFFIVGDIGGEEYTLSKTTTVADQQQQCTVDSGEGTVAVHSCTEEEVKHRPTKAQEEFLLNTGDNFYEEALMFHGIQSLEIMTGKAKMEFNLKLNCLMANGPFPPNIMWCIITLEKTVPQIQVRFIMIDTTVLCGNGTRDFRRPRTTPEDHEKYANKIKEAKKQFTWLQKELREANRRRVHFLFMAYFAGHQHNLKHMDLETGVKFITSGAGSRMEVPSGGKGLKDLEFIKFRILRNNSSKVKKPKLEAFSTPVHLLELNATNGIAKFNFYAAGRLYHDDKTYTKLEEPHEFEETFEIVARDVKKIDENDNICDEFLALQQLVDDNEHFKRDNDNERMQDLLVYAEETFDALRQTFKISYRDLAESFLSDDLVEQNTLGKRVFRTMDKKFLLKTISGDGDVHTFMKTLPNTLGGKGKESSSNSILLVLRPVTEEIGQKHSELFAVIGGANDGKAK</sequence>
<name>A0A914HXS2_GLORO</name>
<evidence type="ECO:0000256" key="1">
    <source>
        <dbReference type="SAM" id="Coils"/>
    </source>
</evidence>
<dbReference type="GO" id="GO:0005524">
    <property type="term" value="F:ATP binding"/>
    <property type="evidence" value="ECO:0007669"/>
    <property type="project" value="InterPro"/>
</dbReference>
<dbReference type="Gene3D" id="3.60.21.10">
    <property type="match status" value="2"/>
</dbReference>
<dbReference type="SUPFAM" id="SSF56300">
    <property type="entry name" value="Metallo-dependent phosphatases"/>
    <property type="match status" value="1"/>
</dbReference>
<dbReference type="AlphaFoldDB" id="A0A914HXS2"/>
<dbReference type="SUPFAM" id="SSF56104">
    <property type="entry name" value="SAICAR synthase-like"/>
    <property type="match status" value="1"/>
</dbReference>
<dbReference type="GO" id="GO:0004674">
    <property type="term" value="F:protein serine/threonine kinase activity"/>
    <property type="evidence" value="ECO:0007669"/>
    <property type="project" value="TreeGrafter"/>
</dbReference>
<evidence type="ECO:0000313" key="3">
    <source>
        <dbReference type="Proteomes" id="UP000887572"/>
    </source>
</evidence>
<dbReference type="InterPro" id="IPR000719">
    <property type="entry name" value="Prot_kinase_dom"/>
</dbReference>
<feature type="domain" description="Protein kinase" evidence="2">
    <location>
        <begin position="1"/>
        <end position="327"/>
    </location>
</feature>